<comment type="similarity">
    <text evidence="5 13">Belongs to the RNase HII family.</text>
</comment>
<dbReference type="Gene3D" id="3.30.420.10">
    <property type="entry name" value="Ribonuclease H-like superfamily/Ribonuclease H"/>
    <property type="match status" value="1"/>
</dbReference>
<comment type="cofactor">
    <cofactor evidence="2">
        <name>Mg(2+)</name>
        <dbReference type="ChEBI" id="CHEBI:18420"/>
    </cofactor>
</comment>
<organism evidence="15 16">
    <name type="scientific">Schaalia odontolytica</name>
    <dbReference type="NCBI Taxonomy" id="1660"/>
    <lineage>
        <taxon>Bacteria</taxon>
        <taxon>Bacillati</taxon>
        <taxon>Actinomycetota</taxon>
        <taxon>Actinomycetes</taxon>
        <taxon>Actinomycetales</taxon>
        <taxon>Actinomycetaceae</taxon>
        <taxon>Schaalia</taxon>
    </lineage>
</organism>
<keyword evidence="7 12" id="KW-0540">Nuclease</keyword>
<dbReference type="GO" id="GO:0043137">
    <property type="term" value="P:DNA replication, removal of RNA primer"/>
    <property type="evidence" value="ECO:0007669"/>
    <property type="project" value="TreeGrafter"/>
</dbReference>
<dbReference type="InterPro" id="IPR022898">
    <property type="entry name" value="RNase_HII"/>
</dbReference>
<dbReference type="Proteomes" id="UP000054686">
    <property type="component" value="Unassembled WGS sequence"/>
</dbReference>
<evidence type="ECO:0000313" key="15">
    <source>
        <dbReference type="EMBL" id="KSW11221.1"/>
    </source>
</evidence>
<dbReference type="InterPro" id="IPR012337">
    <property type="entry name" value="RNaseH-like_sf"/>
</dbReference>
<dbReference type="Pfam" id="PF01351">
    <property type="entry name" value="RNase_HII"/>
    <property type="match status" value="1"/>
</dbReference>
<evidence type="ECO:0000256" key="10">
    <source>
        <dbReference type="ARBA" id="ARBA00022801"/>
    </source>
</evidence>
<dbReference type="PANTHER" id="PTHR10954">
    <property type="entry name" value="RIBONUCLEASE H2 SUBUNIT A"/>
    <property type="match status" value="1"/>
</dbReference>
<name>A0A0V8RT31_9ACTO</name>
<evidence type="ECO:0000259" key="14">
    <source>
        <dbReference type="PROSITE" id="PS51975"/>
    </source>
</evidence>
<dbReference type="GO" id="GO:0032299">
    <property type="term" value="C:ribonuclease H2 complex"/>
    <property type="evidence" value="ECO:0007669"/>
    <property type="project" value="TreeGrafter"/>
</dbReference>
<dbReference type="InterPro" id="IPR024567">
    <property type="entry name" value="RNase_HII/HIII_dom"/>
</dbReference>
<sequence length="223" mass="23462">MTTASRDLEVSLARRWGIVAGMDEVGRGALAGPVAVGVALIGVDAPPVPEGLTDSKALTARRREALVDPVREWALACAVGYASPQEIDDWGIIAALRLAGRRALAEVASHGLVPGGVLLDGSHDWLSAPDDLFGAIDGPEDPFGIELPVQMQVKADASCAVVAAASVLAKVERDHLMQELEDPGYGWASNKGYGSAAHTRAIVELGVSDQHRRSWKMPTQATK</sequence>
<dbReference type="GO" id="GO:0046872">
    <property type="term" value="F:metal ion binding"/>
    <property type="evidence" value="ECO:0007669"/>
    <property type="project" value="UniProtKB-KW"/>
</dbReference>
<evidence type="ECO:0000256" key="7">
    <source>
        <dbReference type="ARBA" id="ARBA00022722"/>
    </source>
</evidence>
<dbReference type="GO" id="GO:0005737">
    <property type="term" value="C:cytoplasm"/>
    <property type="evidence" value="ECO:0007669"/>
    <property type="project" value="UniProtKB-SubCell"/>
</dbReference>
<evidence type="ECO:0000256" key="2">
    <source>
        <dbReference type="ARBA" id="ARBA00001946"/>
    </source>
</evidence>
<dbReference type="OrthoDB" id="9803420at2"/>
<dbReference type="GO" id="GO:0003723">
    <property type="term" value="F:RNA binding"/>
    <property type="evidence" value="ECO:0007669"/>
    <property type="project" value="UniProtKB-UniRule"/>
</dbReference>
<comment type="cofactor">
    <cofactor evidence="12">
        <name>Mn(2+)</name>
        <dbReference type="ChEBI" id="CHEBI:29035"/>
    </cofactor>
    <cofactor evidence="12">
        <name>Mg(2+)</name>
        <dbReference type="ChEBI" id="CHEBI:18420"/>
    </cofactor>
    <text evidence="12">Manganese or magnesium. Binds 1 divalent metal ion per monomer in the absence of substrate. May bind a second metal ion after substrate binding.</text>
</comment>
<gene>
    <name evidence="15" type="ORF">APY09_07125</name>
</gene>
<evidence type="ECO:0000256" key="11">
    <source>
        <dbReference type="ARBA" id="ARBA00023211"/>
    </source>
</evidence>
<accession>A0A0V8RT31</accession>
<evidence type="ECO:0000256" key="3">
    <source>
        <dbReference type="ARBA" id="ARBA00004065"/>
    </source>
</evidence>
<keyword evidence="8 12" id="KW-0479">Metal-binding</keyword>
<comment type="function">
    <text evidence="3 13">Endonuclease that specifically degrades the RNA of RNA-DNA hybrids.</text>
</comment>
<keyword evidence="10 12" id="KW-0378">Hydrolase</keyword>
<evidence type="ECO:0000256" key="9">
    <source>
        <dbReference type="ARBA" id="ARBA00022759"/>
    </source>
</evidence>
<evidence type="ECO:0000256" key="5">
    <source>
        <dbReference type="ARBA" id="ARBA00007383"/>
    </source>
</evidence>
<dbReference type="InterPro" id="IPR001352">
    <property type="entry name" value="RNase_HII/HIII"/>
</dbReference>
<dbReference type="GO" id="GO:0004523">
    <property type="term" value="F:RNA-DNA hybrid ribonuclease activity"/>
    <property type="evidence" value="ECO:0007669"/>
    <property type="project" value="UniProtKB-UniRule"/>
</dbReference>
<dbReference type="InterPro" id="IPR036397">
    <property type="entry name" value="RNaseH_sf"/>
</dbReference>
<dbReference type="GO" id="GO:0006298">
    <property type="term" value="P:mismatch repair"/>
    <property type="evidence" value="ECO:0007669"/>
    <property type="project" value="TreeGrafter"/>
</dbReference>
<keyword evidence="11" id="KW-0464">Manganese</keyword>
<feature type="domain" description="RNase H type-2" evidence="14">
    <location>
        <begin position="17"/>
        <end position="223"/>
    </location>
</feature>
<feature type="binding site" evidence="12">
    <location>
        <position position="23"/>
    </location>
    <ligand>
        <name>a divalent metal cation</name>
        <dbReference type="ChEBI" id="CHEBI:60240"/>
    </ligand>
</feature>
<dbReference type="SUPFAM" id="SSF53098">
    <property type="entry name" value="Ribonuclease H-like"/>
    <property type="match status" value="1"/>
</dbReference>
<dbReference type="EMBL" id="LLVT01000002">
    <property type="protein sequence ID" value="KSW11221.1"/>
    <property type="molecule type" value="Genomic_DNA"/>
</dbReference>
<evidence type="ECO:0000256" key="1">
    <source>
        <dbReference type="ARBA" id="ARBA00000077"/>
    </source>
</evidence>
<dbReference type="CDD" id="cd07182">
    <property type="entry name" value="RNase_HII_bacteria_HII_like"/>
    <property type="match status" value="1"/>
</dbReference>
<comment type="subcellular location">
    <subcellularLocation>
        <location evidence="4">Cytoplasm</location>
    </subcellularLocation>
</comment>
<feature type="binding site" evidence="12">
    <location>
        <position position="120"/>
    </location>
    <ligand>
        <name>a divalent metal cation</name>
        <dbReference type="ChEBI" id="CHEBI:60240"/>
    </ligand>
</feature>
<dbReference type="PROSITE" id="PS51975">
    <property type="entry name" value="RNASE_H_2"/>
    <property type="match status" value="1"/>
</dbReference>
<protein>
    <recommendedName>
        <fullName evidence="13">Ribonuclease</fullName>
        <ecNumber evidence="13">3.1.26.4</ecNumber>
    </recommendedName>
</protein>
<evidence type="ECO:0000256" key="12">
    <source>
        <dbReference type="PROSITE-ProRule" id="PRU01319"/>
    </source>
</evidence>
<keyword evidence="9 12" id="KW-0255">Endonuclease</keyword>
<feature type="binding site" evidence="12">
    <location>
        <position position="24"/>
    </location>
    <ligand>
        <name>a divalent metal cation</name>
        <dbReference type="ChEBI" id="CHEBI:60240"/>
    </ligand>
</feature>
<keyword evidence="6" id="KW-0963">Cytoplasm</keyword>
<dbReference type="RefSeq" id="WP_060567086.1">
    <property type="nucleotide sequence ID" value="NZ_CP040006.1"/>
</dbReference>
<proteinExistence type="inferred from homology"/>
<reference evidence="15 16" key="1">
    <citation type="submission" date="2015-10" db="EMBL/GenBank/DDBJ databases">
        <title>Draft Genome of Actinomyces odontolyticus subsp. actinosynbacter strain XH001.</title>
        <authorList>
            <person name="Mclean J.S."/>
            <person name="He X."/>
        </authorList>
    </citation>
    <scope>NUCLEOTIDE SEQUENCE [LARGE SCALE GENOMIC DNA]</scope>
    <source>
        <strain evidence="15 16">XH001</strain>
    </source>
</reference>
<evidence type="ECO:0000256" key="8">
    <source>
        <dbReference type="ARBA" id="ARBA00022723"/>
    </source>
</evidence>
<dbReference type="PANTHER" id="PTHR10954:SF18">
    <property type="entry name" value="RIBONUCLEASE HII"/>
    <property type="match status" value="1"/>
</dbReference>
<dbReference type="NCBIfam" id="NF000595">
    <property type="entry name" value="PRK00015.1-3"/>
    <property type="match status" value="1"/>
</dbReference>
<comment type="caution">
    <text evidence="15">The sequence shown here is derived from an EMBL/GenBank/DDBJ whole genome shotgun (WGS) entry which is preliminary data.</text>
</comment>
<evidence type="ECO:0000313" key="16">
    <source>
        <dbReference type="Proteomes" id="UP000054686"/>
    </source>
</evidence>
<comment type="catalytic activity">
    <reaction evidence="1 12 13">
        <text>Endonucleolytic cleavage to 5'-phosphomonoester.</text>
        <dbReference type="EC" id="3.1.26.4"/>
    </reaction>
</comment>
<evidence type="ECO:0000256" key="13">
    <source>
        <dbReference type="RuleBase" id="RU003515"/>
    </source>
</evidence>
<evidence type="ECO:0000256" key="6">
    <source>
        <dbReference type="ARBA" id="ARBA00022490"/>
    </source>
</evidence>
<dbReference type="EC" id="3.1.26.4" evidence="13"/>
<dbReference type="AlphaFoldDB" id="A0A0V8RT31"/>
<evidence type="ECO:0000256" key="4">
    <source>
        <dbReference type="ARBA" id="ARBA00004496"/>
    </source>
</evidence>